<organism evidence="11">
    <name type="scientific">Spongospora subterranea</name>
    <dbReference type="NCBI Taxonomy" id="70186"/>
    <lineage>
        <taxon>Eukaryota</taxon>
        <taxon>Sar</taxon>
        <taxon>Rhizaria</taxon>
        <taxon>Endomyxa</taxon>
        <taxon>Phytomyxea</taxon>
        <taxon>Plasmodiophorida</taxon>
        <taxon>Plasmodiophoridae</taxon>
        <taxon>Spongospora</taxon>
    </lineage>
</organism>
<dbReference type="InterPro" id="IPR045194">
    <property type="entry name" value="MGRN1/RNF157-like"/>
</dbReference>
<comment type="catalytic activity">
    <reaction evidence="1">
        <text>S-ubiquitinyl-[E2 ubiquitin-conjugating enzyme]-L-cysteine + [acceptor protein]-L-lysine = [E2 ubiquitin-conjugating enzyme]-L-cysteine + N(6)-ubiquitinyl-[acceptor protein]-L-lysine.</text>
        <dbReference type="EC" id="2.3.2.27"/>
    </reaction>
</comment>
<dbReference type="InterPro" id="IPR001841">
    <property type="entry name" value="Znf_RING"/>
</dbReference>
<evidence type="ECO:0000256" key="3">
    <source>
        <dbReference type="ARBA" id="ARBA00022679"/>
    </source>
</evidence>
<name>A0A0H5R5J5_9EUKA</name>
<dbReference type="GO" id="GO:0008270">
    <property type="term" value="F:zinc ion binding"/>
    <property type="evidence" value="ECO:0007669"/>
    <property type="project" value="UniProtKB-KW"/>
</dbReference>
<feature type="domain" description="RING-type" evidence="10">
    <location>
        <begin position="252"/>
        <end position="291"/>
    </location>
</feature>
<dbReference type="InterPro" id="IPR058981">
    <property type="entry name" value="MGRN1/RNF157-like_N"/>
</dbReference>
<dbReference type="Pfam" id="PF26192">
    <property type="entry name" value="RNF157-like_N"/>
    <property type="match status" value="1"/>
</dbReference>
<feature type="region of interest" description="Disordered" evidence="9">
    <location>
        <begin position="1"/>
        <end position="38"/>
    </location>
</feature>
<evidence type="ECO:0000256" key="1">
    <source>
        <dbReference type="ARBA" id="ARBA00000900"/>
    </source>
</evidence>
<feature type="compositionally biased region" description="Polar residues" evidence="9">
    <location>
        <begin position="22"/>
        <end position="31"/>
    </location>
</feature>
<evidence type="ECO:0000256" key="9">
    <source>
        <dbReference type="SAM" id="MobiDB-lite"/>
    </source>
</evidence>
<proteinExistence type="predicted"/>
<dbReference type="PANTHER" id="PTHR22996">
    <property type="entry name" value="MAHOGUNIN"/>
    <property type="match status" value="1"/>
</dbReference>
<dbReference type="EMBL" id="HACM01008699">
    <property type="protein sequence ID" value="CRZ09141.1"/>
    <property type="molecule type" value="Transcribed_RNA"/>
</dbReference>
<dbReference type="AlphaFoldDB" id="A0A0H5R5J5"/>
<dbReference type="PANTHER" id="PTHR22996:SF0">
    <property type="entry name" value="RE60872P-RELATED"/>
    <property type="match status" value="1"/>
</dbReference>
<dbReference type="PROSITE" id="PS50089">
    <property type="entry name" value="ZF_RING_2"/>
    <property type="match status" value="1"/>
</dbReference>
<sequence>MGAGSSIGSRPDNDDRDDLNNFRSYRAQNSPPRAPAPSQLTVERIRDMIARGIRPDLSLLPFQMHRMQSDGIPPPPIESDKTRVKNDLFLYKGTLKVIPVLNNDKTSSSFRISFVFDALVHCSVSIYIAAMDDSENDVLRLVNLPGIPRQPYKVSCQPGLNQYLETDETWDLTRFPPSSLLFVPYTMSYPFILRLSAEECSNAPSSVRSQTTYGTFVKQGGSFGIKVIRQRVDVGGSLFEVEEIFGLESAECVVCMSAPRNTTLFPCKHCIVCSSCAEILRLQTAKCPICRSAVFKLLKIIPDPEK</sequence>
<keyword evidence="5 8" id="KW-0863">Zinc-finger</keyword>
<keyword evidence="4" id="KW-0479">Metal-binding</keyword>
<evidence type="ECO:0000256" key="8">
    <source>
        <dbReference type="PROSITE-ProRule" id="PRU00175"/>
    </source>
</evidence>
<evidence type="ECO:0000256" key="6">
    <source>
        <dbReference type="ARBA" id="ARBA00022786"/>
    </source>
</evidence>
<dbReference type="GO" id="GO:0016567">
    <property type="term" value="P:protein ubiquitination"/>
    <property type="evidence" value="ECO:0007669"/>
    <property type="project" value="TreeGrafter"/>
</dbReference>
<evidence type="ECO:0000313" key="11">
    <source>
        <dbReference type="EMBL" id="CRZ09141.1"/>
    </source>
</evidence>
<dbReference type="Pfam" id="PF13920">
    <property type="entry name" value="zf-C3HC4_3"/>
    <property type="match status" value="1"/>
</dbReference>
<protein>
    <recommendedName>
        <fullName evidence="2">RING-type E3 ubiquitin transferase</fullName>
        <ecNumber evidence="2">2.3.2.27</ecNumber>
    </recommendedName>
</protein>
<keyword evidence="6" id="KW-0833">Ubl conjugation pathway</keyword>
<dbReference type="GO" id="GO:0061630">
    <property type="term" value="F:ubiquitin protein ligase activity"/>
    <property type="evidence" value="ECO:0007669"/>
    <property type="project" value="UniProtKB-EC"/>
</dbReference>
<keyword evidence="3" id="KW-0808">Transferase</keyword>
<dbReference type="Gene3D" id="3.30.40.10">
    <property type="entry name" value="Zinc/RING finger domain, C3HC4 (zinc finger)"/>
    <property type="match status" value="1"/>
</dbReference>
<evidence type="ECO:0000256" key="4">
    <source>
        <dbReference type="ARBA" id="ARBA00022723"/>
    </source>
</evidence>
<evidence type="ECO:0000256" key="5">
    <source>
        <dbReference type="ARBA" id="ARBA00022771"/>
    </source>
</evidence>
<evidence type="ECO:0000256" key="7">
    <source>
        <dbReference type="ARBA" id="ARBA00022833"/>
    </source>
</evidence>
<accession>A0A0H5R5J5</accession>
<keyword evidence="7" id="KW-0862">Zinc</keyword>
<dbReference type="EC" id="2.3.2.27" evidence="2"/>
<reference evidence="11" key="1">
    <citation type="submission" date="2015-04" db="EMBL/GenBank/DDBJ databases">
        <title>The genome sequence of the plant pathogenic Rhizarian Plasmodiophora brassicae reveals insights in its biotrophic life cycle and the origin of chitin synthesis.</title>
        <authorList>
            <person name="Schwelm A."/>
            <person name="Fogelqvist J."/>
            <person name="Knaust A."/>
            <person name="Julke S."/>
            <person name="Lilja T."/>
            <person name="Dhandapani V."/>
            <person name="Bonilla-Rosso G."/>
            <person name="Karlsson M."/>
            <person name="Shevchenko A."/>
            <person name="Choi S.R."/>
            <person name="Kim H.G."/>
            <person name="Park J.Y."/>
            <person name="Lim Y.P."/>
            <person name="Ludwig-Muller J."/>
            <person name="Dixelius C."/>
        </authorList>
    </citation>
    <scope>NUCLEOTIDE SEQUENCE</scope>
    <source>
        <tissue evidence="11">Potato root galls</tissue>
    </source>
</reference>
<evidence type="ECO:0000259" key="10">
    <source>
        <dbReference type="PROSITE" id="PS50089"/>
    </source>
</evidence>
<evidence type="ECO:0000256" key="2">
    <source>
        <dbReference type="ARBA" id="ARBA00012483"/>
    </source>
</evidence>
<dbReference type="InterPro" id="IPR013083">
    <property type="entry name" value="Znf_RING/FYVE/PHD"/>
</dbReference>
<dbReference type="SUPFAM" id="SSF57850">
    <property type="entry name" value="RING/U-box"/>
    <property type="match status" value="1"/>
</dbReference>